<organism evidence="1">
    <name type="scientific">termite gut metagenome</name>
    <dbReference type="NCBI Taxonomy" id="433724"/>
    <lineage>
        <taxon>unclassified sequences</taxon>
        <taxon>metagenomes</taxon>
        <taxon>organismal metagenomes</taxon>
    </lineage>
</organism>
<name>A0A5J4RB64_9ZZZZ</name>
<proteinExistence type="predicted"/>
<dbReference type="AlphaFoldDB" id="A0A5J4RB64"/>
<gene>
    <name evidence="1" type="ORF">EZS27_020476</name>
</gene>
<evidence type="ECO:0000313" key="1">
    <source>
        <dbReference type="EMBL" id="KAA6330869.1"/>
    </source>
</evidence>
<comment type="caution">
    <text evidence="1">The sequence shown here is derived from an EMBL/GenBank/DDBJ whole genome shotgun (WGS) entry which is preliminary data.</text>
</comment>
<sequence length="62" mass="7581">MYLEKTEDRFCSFDKKVVYLIVPQTIRYNEQSDTKLRIYSQRIDKHLFPSYKFQANQTTQII</sequence>
<dbReference type="EMBL" id="SNRY01001447">
    <property type="protein sequence ID" value="KAA6330869.1"/>
    <property type="molecule type" value="Genomic_DNA"/>
</dbReference>
<protein>
    <submittedName>
        <fullName evidence="1">Uncharacterized protein</fullName>
    </submittedName>
</protein>
<accession>A0A5J4RB64</accession>
<reference evidence="1" key="1">
    <citation type="submission" date="2019-03" db="EMBL/GenBank/DDBJ databases">
        <title>Single cell metagenomics reveals metabolic interactions within the superorganism composed of flagellate Streblomastix strix and complex community of Bacteroidetes bacteria on its surface.</title>
        <authorList>
            <person name="Treitli S.C."/>
            <person name="Kolisko M."/>
            <person name="Husnik F."/>
            <person name="Keeling P."/>
            <person name="Hampl V."/>
        </authorList>
    </citation>
    <scope>NUCLEOTIDE SEQUENCE</scope>
    <source>
        <strain evidence="1">STM</strain>
    </source>
</reference>